<comment type="caution">
    <text evidence="1">The sequence shown here is derived from an EMBL/GenBank/DDBJ whole genome shotgun (WGS) entry which is preliminary data.</text>
</comment>
<protein>
    <recommendedName>
        <fullName evidence="3">DUF3221 domain-containing protein</fullName>
    </recommendedName>
</protein>
<dbReference type="Proteomes" id="UP001199916">
    <property type="component" value="Unassembled WGS sequence"/>
</dbReference>
<gene>
    <name evidence="1" type="ORF">LQV63_16020</name>
</gene>
<proteinExistence type="predicted"/>
<dbReference type="RefSeq" id="WP_233697450.1">
    <property type="nucleotide sequence ID" value="NZ_JAJNBZ010000012.1"/>
</dbReference>
<reference evidence="1 2" key="1">
    <citation type="submission" date="2021-11" db="EMBL/GenBank/DDBJ databases">
        <title>Draft genome sequence of Paenibacillus profundus YoMME, a new Gram-positive bacteria with exoelectrogenic properties.</title>
        <authorList>
            <person name="Hubenova Y."/>
            <person name="Hubenova E."/>
            <person name="Manasiev Y."/>
            <person name="Peykov S."/>
            <person name="Mitov M."/>
        </authorList>
    </citation>
    <scope>NUCLEOTIDE SEQUENCE [LARGE SCALE GENOMIC DNA]</scope>
    <source>
        <strain evidence="1 2">YoMME</strain>
    </source>
</reference>
<name>A0ABS8YKM3_9BACL</name>
<evidence type="ECO:0008006" key="3">
    <source>
        <dbReference type="Google" id="ProtNLM"/>
    </source>
</evidence>
<accession>A0ABS8YKM3</accession>
<dbReference type="EMBL" id="JAJNBZ010000012">
    <property type="protein sequence ID" value="MCE5170812.1"/>
    <property type="molecule type" value="Genomic_DNA"/>
</dbReference>
<organism evidence="1 2">
    <name type="scientific">Paenibacillus profundus</name>
    <dbReference type="NCBI Taxonomy" id="1173085"/>
    <lineage>
        <taxon>Bacteria</taxon>
        <taxon>Bacillati</taxon>
        <taxon>Bacillota</taxon>
        <taxon>Bacilli</taxon>
        <taxon>Bacillales</taxon>
        <taxon>Paenibacillaceae</taxon>
        <taxon>Paenibacillus</taxon>
    </lineage>
</organism>
<keyword evidence="2" id="KW-1185">Reference proteome</keyword>
<sequence>MKKKIAITILICFVVLLPWLLLRSDQAVKLVTVLEVHKNSILVEDRENQQVTVYGSESDIQPIQKNKNYYIVYESRWFWLRKPQLISIKLMPDDI</sequence>
<evidence type="ECO:0000313" key="1">
    <source>
        <dbReference type="EMBL" id="MCE5170812.1"/>
    </source>
</evidence>
<evidence type="ECO:0000313" key="2">
    <source>
        <dbReference type="Proteomes" id="UP001199916"/>
    </source>
</evidence>